<feature type="non-terminal residue" evidence="2">
    <location>
        <position position="247"/>
    </location>
</feature>
<name>A0A4Y2X0E1_ARAVE</name>
<organism evidence="2 3">
    <name type="scientific">Araneus ventricosus</name>
    <name type="common">Orbweaver spider</name>
    <name type="synonym">Epeira ventricosa</name>
    <dbReference type="NCBI Taxonomy" id="182803"/>
    <lineage>
        <taxon>Eukaryota</taxon>
        <taxon>Metazoa</taxon>
        <taxon>Ecdysozoa</taxon>
        <taxon>Arthropoda</taxon>
        <taxon>Chelicerata</taxon>
        <taxon>Arachnida</taxon>
        <taxon>Araneae</taxon>
        <taxon>Araneomorphae</taxon>
        <taxon>Entelegynae</taxon>
        <taxon>Araneoidea</taxon>
        <taxon>Araneidae</taxon>
        <taxon>Araneus</taxon>
    </lineage>
</organism>
<reference evidence="2 3" key="1">
    <citation type="journal article" date="2019" name="Sci. Rep.">
        <title>Orb-weaving spider Araneus ventricosus genome elucidates the spidroin gene catalogue.</title>
        <authorList>
            <person name="Kono N."/>
            <person name="Nakamura H."/>
            <person name="Ohtoshi R."/>
            <person name="Moran D.A.P."/>
            <person name="Shinohara A."/>
            <person name="Yoshida Y."/>
            <person name="Fujiwara M."/>
            <person name="Mori M."/>
            <person name="Tomita M."/>
            <person name="Arakawa K."/>
        </authorList>
    </citation>
    <scope>NUCLEOTIDE SEQUENCE [LARGE SCALE GENOMIC DNA]</scope>
</reference>
<dbReference type="InterPro" id="IPR048365">
    <property type="entry name" value="TNP-like_RNaseH_N"/>
</dbReference>
<gene>
    <name evidence="2" type="ORF">AVEN_86665_1</name>
</gene>
<dbReference type="Pfam" id="PF21787">
    <property type="entry name" value="TNP-like_RNaseH_N"/>
    <property type="match status" value="1"/>
</dbReference>
<comment type="caution">
    <text evidence="2">The sequence shown here is derived from an EMBL/GenBank/DDBJ whole genome shotgun (WGS) entry which is preliminary data.</text>
</comment>
<protein>
    <recommendedName>
        <fullName evidence="1">Transposable element P transposase-like RNase H domain-containing protein</fullName>
    </recommendedName>
</protein>
<dbReference type="AlphaFoldDB" id="A0A4Y2X0E1"/>
<dbReference type="EMBL" id="BGPR01068291">
    <property type="protein sequence ID" value="GBO42280.1"/>
    <property type="molecule type" value="Genomic_DNA"/>
</dbReference>
<dbReference type="OrthoDB" id="6431618at2759"/>
<feature type="domain" description="Transposable element P transposase-like RNase H" evidence="1">
    <location>
        <begin position="22"/>
        <end position="95"/>
    </location>
</feature>
<proteinExistence type="predicted"/>
<dbReference type="Proteomes" id="UP000499080">
    <property type="component" value="Unassembled WGS sequence"/>
</dbReference>
<evidence type="ECO:0000313" key="2">
    <source>
        <dbReference type="EMBL" id="GBO42280.1"/>
    </source>
</evidence>
<sequence>MIDEINLKPYYDLTGGNIVGKSANNEKAANAACGFMLNSFLSNICDVVHILLVNNISADFLREIIKEVILALQEIGYQVICVTSDNNSLNGKAMSLFSSPNKLRILYPHPAHPKRPLFFIFDPVHIFKCIRNNWINKKNVGQNMYFHDFDDHSVTRTACFKTIKSIRSLEEGQLLKYAYGISVKAVCSISIERQNVMFVIQIFNDHVFEGLRKAGEQTNEMHCSETADFIEIVMKWWKAMNVKIYSK</sequence>
<accession>A0A4Y2X0E1</accession>
<evidence type="ECO:0000259" key="1">
    <source>
        <dbReference type="Pfam" id="PF21787"/>
    </source>
</evidence>
<evidence type="ECO:0000313" key="3">
    <source>
        <dbReference type="Proteomes" id="UP000499080"/>
    </source>
</evidence>
<keyword evidence="3" id="KW-1185">Reference proteome</keyword>